<evidence type="ECO:0000256" key="1">
    <source>
        <dbReference type="ARBA" id="ARBA00023015"/>
    </source>
</evidence>
<keyword evidence="1" id="KW-0805">Transcription regulation</keyword>
<dbReference type="InterPro" id="IPR037171">
    <property type="entry name" value="NagB/RpiA_transferase-like"/>
</dbReference>
<keyword evidence="2" id="KW-0238">DNA-binding</keyword>
<dbReference type="Pfam" id="PF08220">
    <property type="entry name" value="HTH_DeoR"/>
    <property type="match status" value="1"/>
</dbReference>
<dbReference type="RefSeq" id="WP_034548742.1">
    <property type="nucleotide sequence ID" value="NZ_FSRN01000001.1"/>
</dbReference>
<dbReference type="STRING" id="28230.SAMN05878443_1638"/>
<dbReference type="PRINTS" id="PR00037">
    <property type="entry name" value="HTHLACR"/>
</dbReference>
<dbReference type="PANTHER" id="PTHR30363">
    <property type="entry name" value="HTH-TYPE TRANSCRIPTIONAL REGULATOR SRLR-RELATED"/>
    <property type="match status" value="1"/>
</dbReference>
<dbReference type="InterPro" id="IPR014036">
    <property type="entry name" value="DeoR-like_C"/>
</dbReference>
<reference evidence="6" key="1">
    <citation type="submission" date="2016-11" db="EMBL/GenBank/DDBJ databases">
        <authorList>
            <person name="Varghese N."/>
            <person name="Submissions S."/>
        </authorList>
    </citation>
    <scope>NUCLEOTIDE SEQUENCE [LARGE SCALE GENOMIC DNA]</scope>
    <source>
        <strain evidence="6">313</strain>
    </source>
</reference>
<dbReference type="SMART" id="SM01134">
    <property type="entry name" value="DeoRC"/>
    <property type="match status" value="1"/>
</dbReference>
<dbReference type="SUPFAM" id="SSF100950">
    <property type="entry name" value="NagB/RpiA/CoA transferase-like"/>
    <property type="match status" value="1"/>
</dbReference>
<dbReference type="InterPro" id="IPR036390">
    <property type="entry name" value="WH_DNA-bd_sf"/>
</dbReference>
<dbReference type="Pfam" id="PF00455">
    <property type="entry name" value="DeoRC"/>
    <property type="match status" value="1"/>
</dbReference>
<dbReference type="SMART" id="SM00420">
    <property type="entry name" value="HTH_DEOR"/>
    <property type="match status" value="1"/>
</dbReference>
<evidence type="ECO:0000259" key="4">
    <source>
        <dbReference type="PROSITE" id="PS51000"/>
    </source>
</evidence>
<dbReference type="GO" id="GO:0003700">
    <property type="term" value="F:DNA-binding transcription factor activity"/>
    <property type="evidence" value="ECO:0007669"/>
    <property type="project" value="InterPro"/>
</dbReference>
<dbReference type="InterPro" id="IPR036388">
    <property type="entry name" value="WH-like_DNA-bd_sf"/>
</dbReference>
<dbReference type="Gene3D" id="1.10.10.10">
    <property type="entry name" value="Winged helix-like DNA-binding domain superfamily/Winged helix DNA-binding domain"/>
    <property type="match status" value="1"/>
</dbReference>
<dbReference type="PROSITE" id="PS00894">
    <property type="entry name" value="HTH_DEOR_1"/>
    <property type="match status" value="1"/>
</dbReference>
<dbReference type="eggNOG" id="COG1349">
    <property type="taxonomic scope" value="Bacteria"/>
</dbReference>
<evidence type="ECO:0000313" key="5">
    <source>
        <dbReference type="EMBL" id="SIO14972.1"/>
    </source>
</evidence>
<organism evidence="5 6">
    <name type="scientific">Carnobacterium alterfunditum</name>
    <dbReference type="NCBI Taxonomy" id="28230"/>
    <lineage>
        <taxon>Bacteria</taxon>
        <taxon>Bacillati</taxon>
        <taxon>Bacillota</taxon>
        <taxon>Bacilli</taxon>
        <taxon>Lactobacillales</taxon>
        <taxon>Carnobacteriaceae</taxon>
        <taxon>Carnobacterium</taxon>
    </lineage>
</organism>
<keyword evidence="6" id="KW-1185">Reference proteome</keyword>
<dbReference type="Gene3D" id="3.40.50.1360">
    <property type="match status" value="1"/>
</dbReference>
<evidence type="ECO:0000256" key="3">
    <source>
        <dbReference type="ARBA" id="ARBA00023163"/>
    </source>
</evidence>
<dbReference type="GO" id="GO:0003677">
    <property type="term" value="F:DNA binding"/>
    <property type="evidence" value="ECO:0007669"/>
    <property type="project" value="UniProtKB-KW"/>
</dbReference>
<dbReference type="PROSITE" id="PS51000">
    <property type="entry name" value="HTH_DEOR_2"/>
    <property type="match status" value="1"/>
</dbReference>
<dbReference type="InterPro" id="IPR050313">
    <property type="entry name" value="Carb_Metab_HTH_regulators"/>
</dbReference>
<dbReference type="OrthoDB" id="9797223at2"/>
<evidence type="ECO:0000256" key="2">
    <source>
        <dbReference type="ARBA" id="ARBA00023125"/>
    </source>
</evidence>
<evidence type="ECO:0000313" key="6">
    <source>
        <dbReference type="Proteomes" id="UP000184758"/>
    </source>
</evidence>
<protein>
    <submittedName>
        <fullName evidence="5">Transcriptional regulator, DeoR family</fullName>
    </submittedName>
</protein>
<dbReference type="SUPFAM" id="SSF46785">
    <property type="entry name" value="Winged helix' DNA-binding domain"/>
    <property type="match status" value="1"/>
</dbReference>
<dbReference type="InterPro" id="IPR001034">
    <property type="entry name" value="DeoR_HTH"/>
</dbReference>
<dbReference type="AlphaFoldDB" id="A0A1N6H5G6"/>
<proteinExistence type="predicted"/>
<sequence>MLTEERYNFITEKLDHYGVIKSQELMLEMDCSESTIRRDLASLEEQGKLIRVHGGAKRVYTVEQEQTLNEKSIKNIQNKKKIAELAASFVEDGDTIFLDAGSTTFFMVPFLKEKKIRIVTNAVQHALLLSDQNNDVSLIGGKLKNTTQAIIGAASIEQLARYRFTKSFLGMNGVDRDFGFTTPDPEEASVKQQAVMNSSKVYVLADKTKFDKVTFVKVCNIEDALIITDHLTDKNHQSYFNKTTILEAKS</sequence>
<feature type="domain" description="HTH deoR-type" evidence="4">
    <location>
        <begin position="3"/>
        <end position="58"/>
    </location>
</feature>
<dbReference type="EMBL" id="FSRN01000001">
    <property type="protein sequence ID" value="SIO14972.1"/>
    <property type="molecule type" value="Genomic_DNA"/>
</dbReference>
<accession>A0A1N6H5G6</accession>
<keyword evidence="3" id="KW-0804">Transcription</keyword>
<dbReference type="PANTHER" id="PTHR30363:SF56">
    <property type="entry name" value="TRANSCRIPTIONAL REGULATOR, DEOR FAMILY"/>
    <property type="match status" value="1"/>
</dbReference>
<gene>
    <name evidence="5" type="ORF">SAMN05878443_1638</name>
</gene>
<dbReference type="InterPro" id="IPR018356">
    <property type="entry name" value="Tscrpt_reg_HTH_DeoR_CS"/>
</dbReference>
<name>A0A1N6H5G6_9LACT</name>
<dbReference type="Proteomes" id="UP000184758">
    <property type="component" value="Unassembled WGS sequence"/>
</dbReference>